<dbReference type="PANTHER" id="PTHR14234:SF19">
    <property type="entry name" value="RIM-BINDING PROTEIN, ISOFORM F"/>
    <property type="match status" value="1"/>
</dbReference>
<feature type="domain" description="Fibronectin type-III" evidence="8">
    <location>
        <begin position="612"/>
        <end position="696"/>
    </location>
</feature>
<proteinExistence type="inferred from homology"/>
<dbReference type="SMART" id="SM00326">
    <property type="entry name" value="SH3"/>
    <property type="match status" value="3"/>
</dbReference>
<feature type="compositionally biased region" description="Low complexity" evidence="6">
    <location>
        <begin position="892"/>
        <end position="914"/>
    </location>
</feature>
<feature type="compositionally biased region" description="Low complexity" evidence="6">
    <location>
        <begin position="1214"/>
        <end position="1246"/>
    </location>
</feature>
<dbReference type="InterPro" id="IPR001452">
    <property type="entry name" value="SH3_domain"/>
</dbReference>
<dbReference type="FunFam" id="2.30.30.40:FF:000166">
    <property type="entry name" value="RIM-binding protein, isoform F"/>
    <property type="match status" value="1"/>
</dbReference>
<evidence type="ECO:0000256" key="5">
    <source>
        <dbReference type="SAM" id="Coils"/>
    </source>
</evidence>
<keyword evidence="3" id="KW-0677">Repeat</keyword>
<evidence type="ECO:0008006" key="11">
    <source>
        <dbReference type="Google" id="ProtNLM"/>
    </source>
</evidence>
<dbReference type="InterPro" id="IPR036028">
    <property type="entry name" value="SH3-like_dom_sf"/>
</dbReference>
<gene>
    <name evidence="9" type="ORF">PSYICH_LOCUS12727</name>
</gene>
<dbReference type="Gene3D" id="2.60.40.10">
    <property type="entry name" value="Immunoglobulins"/>
    <property type="match status" value="3"/>
</dbReference>
<sequence length="1380" mass="151717">MDLEMQLRAAEARRVDLERQHADALQALRGCGPETLESRQSRVRELEKKVALETVRCEELQLELASSQRGRMGASMHQGVQMQSNMGGGQSWGNKGTEIERIMAKIEQDNRILAELDHSRSTTLGTGLATSVSSHALGECSPPISPITMSHTTPSLYPTMNPGMHQNASYHGTSNLSGSYIPSNPVNIGGYNPSSTQYNSLSHHYTNKSMGLGTMNSLAQHSMGMGGTMGQTSVLGSSLPPNLSSLGTSMMGNLQSNLGTSMGGTNYTQTAISNTTYSNPLSNNPSALQQSSYNNPTFSNPVSSSLTQYSLPYTNPLNPVVSTSYANNNVTFSNPLSSQFNSLPLTGAPMSIKLKQIDDVDLDGLDSDWGGLHSAADRNFLNGQMNTEGQVDMLDIPGKGRCSVYIARFSYDPEPDAEEELSIQAGDYLLVWGDPVGPGGYLDAELLDGRRGLVPSHFVQRLIGDDLLEFHQAVLSTLREEEINQENFAADVQRLNEIAEMTEAHEDEGPEGETVPAPRQLTLERQLNKSVLISWTAPEGIGPGNQIESYHVYVDGVLKATIKATERTRALVEGVESNRPHRISVRSVTANRRTSRDAACTMIIGRDTHSLGPSAVRASNITSTSAVISWLPANSNHQHVVCVNNVEVRTVKPGVYRHTITGLAPNTQYRVTVRAKHHRTAQNVANLAEELPMPAAAHTDFRTLPKGLPDPPSDILVEPGPQDGTLLVTWHPILTPHHPGSTITGYAVYADGKKVTDVDSPTGDHALIDISKLLGLNPKHVTVRTKARDSQSADSVPTPIPLSVLRGGAAKSRQQPHSAVMPAHIRQQMPRQQQQQQGQQVIEPDENLSDKEIFPNVNPHRQQGGIPSIEITKENYESNMSEDEMLDRRNQRQYQQRPQQRQGQQRQEPQTQQQQQAQQQQQQQQQQQTQQQQYYQQQQAISRDSSNRMPQQIRNQPMQGARGGANSAQTNPGNRPDPQKRARWFVALFDYDPATMSPNPDACDEELPFSEGDTIKVWGDKDADGFYWGECRGRRGYVPHNMVMELEGNQNRDRWGDSLSNMPVKRMVALYDYDPQELSPNVDAEVSLLSFTTGQIITVYGEMDDDGFYMGEIDGVRGLVPSNFLTEAPEQYGAGQTSQQVAQRGQRGRGVGPGARGPPPPPRENQTRGGRNKDACLPVYTSQLDSLNTSTTPNTITEHQQGRVRGMLRAGGNQQQQQQSQQQHPQLQQQQSFGQQMGQQPPTTTSSGGGLFSSLMGGGSQQTTQQQQHQQHQQQQQQPFSNQQQPFSNQQQAFSNQQQTFQNQNQQFQNSNRIQHKGVPQVVPNVMGGTGQMPNNQQPQMNNAGAPNLMQKLNEITAPGGDILSKGKELIFMKFGLGGK</sequence>
<feature type="compositionally biased region" description="Gly residues" evidence="6">
    <location>
        <begin position="1247"/>
        <end position="1260"/>
    </location>
</feature>
<feature type="compositionally biased region" description="Low complexity" evidence="6">
    <location>
        <begin position="1261"/>
        <end position="1305"/>
    </location>
</feature>
<keyword evidence="2 4" id="KW-0728">SH3 domain</keyword>
<feature type="coiled-coil region" evidence="5">
    <location>
        <begin position="7"/>
        <end position="63"/>
    </location>
</feature>
<dbReference type="EMBL" id="OV651818">
    <property type="protein sequence ID" value="CAH1111791.1"/>
    <property type="molecule type" value="Genomic_DNA"/>
</dbReference>
<dbReference type="InterPro" id="IPR035753">
    <property type="entry name" value="RIM-BP_SH3_2"/>
</dbReference>
<feature type="region of interest" description="Disordered" evidence="6">
    <location>
        <begin position="1132"/>
        <end position="1174"/>
    </location>
</feature>
<name>A0A9P0D5I5_9CUCU</name>
<dbReference type="CDD" id="cd12013">
    <property type="entry name" value="SH3_RIM-BP_3"/>
    <property type="match status" value="1"/>
</dbReference>
<dbReference type="SUPFAM" id="SSF49265">
    <property type="entry name" value="Fibronectin type III"/>
    <property type="match status" value="2"/>
</dbReference>
<dbReference type="InterPro" id="IPR013783">
    <property type="entry name" value="Ig-like_fold"/>
</dbReference>
<evidence type="ECO:0000256" key="2">
    <source>
        <dbReference type="ARBA" id="ARBA00022443"/>
    </source>
</evidence>
<dbReference type="PROSITE" id="PS50002">
    <property type="entry name" value="SH3"/>
    <property type="match status" value="3"/>
</dbReference>
<dbReference type="SUPFAM" id="SSF50044">
    <property type="entry name" value="SH3-domain"/>
    <property type="match status" value="3"/>
</dbReference>
<evidence type="ECO:0000256" key="6">
    <source>
        <dbReference type="SAM" id="MobiDB-lite"/>
    </source>
</evidence>
<dbReference type="InterPro" id="IPR040325">
    <property type="entry name" value="RIMBP1/2/3"/>
</dbReference>
<dbReference type="Pfam" id="PF07653">
    <property type="entry name" value="SH3_2"/>
    <property type="match status" value="2"/>
</dbReference>
<dbReference type="InterPro" id="IPR036116">
    <property type="entry name" value="FN3_sf"/>
</dbReference>
<keyword evidence="5" id="KW-0175">Coiled coil</keyword>
<feature type="region of interest" description="Disordered" evidence="6">
    <location>
        <begin position="1209"/>
        <end position="1305"/>
    </location>
</feature>
<comment type="similarity">
    <text evidence="1">Belongs to the RIMBP family.</text>
</comment>
<dbReference type="Pfam" id="PF25523">
    <property type="entry name" value="Ig_RIMBP2"/>
    <property type="match status" value="1"/>
</dbReference>
<dbReference type="FunFam" id="2.30.30.40:FF:000016">
    <property type="entry name" value="RIMS-binding protein 2 isoform X2"/>
    <property type="match status" value="1"/>
</dbReference>
<evidence type="ECO:0000259" key="8">
    <source>
        <dbReference type="PROSITE" id="PS50853"/>
    </source>
</evidence>
<dbReference type="FunFam" id="2.30.30.40:FF:000023">
    <property type="entry name" value="RIMS-binding protein 2 isoform F"/>
    <property type="match status" value="1"/>
</dbReference>
<evidence type="ECO:0000313" key="10">
    <source>
        <dbReference type="Proteomes" id="UP001153636"/>
    </source>
</evidence>
<dbReference type="OrthoDB" id="4158657at2759"/>
<dbReference type="PROSITE" id="PS50853">
    <property type="entry name" value="FN3"/>
    <property type="match status" value="3"/>
</dbReference>
<dbReference type="GO" id="GO:0045202">
    <property type="term" value="C:synapse"/>
    <property type="evidence" value="ECO:0007669"/>
    <property type="project" value="GOC"/>
</dbReference>
<reference evidence="9" key="1">
    <citation type="submission" date="2022-01" db="EMBL/GenBank/DDBJ databases">
        <authorList>
            <person name="King R."/>
        </authorList>
    </citation>
    <scope>NUCLEOTIDE SEQUENCE</scope>
</reference>
<dbReference type="InterPro" id="IPR035755">
    <property type="entry name" value="RIM-BP_SH3_3"/>
</dbReference>
<accession>A0A9P0D5I5</accession>
<dbReference type="FunFam" id="2.60.40.10:FF:000072">
    <property type="entry name" value="RIMS-binding protein 2 isoform X1"/>
    <property type="match status" value="1"/>
</dbReference>
<feature type="domain" description="SH3" evidence="7">
    <location>
        <begin position="980"/>
        <end position="1048"/>
    </location>
</feature>
<evidence type="ECO:0000256" key="1">
    <source>
        <dbReference type="ARBA" id="ARBA00010749"/>
    </source>
</evidence>
<evidence type="ECO:0000259" key="7">
    <source>
        <dbReference type="PROSITE" id="PS50002"/>
    </source>
</evidence>
<dbReference type="CDD" id="cd00063">
    <property type="entry name" value="FN3"/>
    <property type="match status" value="3"/>
</dbReference>
<dbReference type="Gene3D" id="2.30.30.40">
    <property type="entry name" value="SH3 Domains"/>
    <property type="match status" value="3"/>
</dbReference>
<feature type="region of interest" description="Disordered" evidence="6">
    <location>
        <begin position="850"/>
        <end position="914"/>
    </location>
</feature>
<feature type="region of interest" description="Disordered" evidence="6">
    <location>
        <begin position="956"/>
        <end position="979"/>
    </location>
</feature>
<organism evidence="9 10">
    <name type="scientific">Psylliodes chrysocephalus</name>
    <dbReference type="NCBI Taxonomy" id="3402493"/>
    <lineage>
        <taxon>Eukaryota</taxon>
        <taxon>Metazoa</taxon>
        <taxon>Ecdysozoa</taxon>
        <taxon>Arthropoda</taxon>
        <taxon>Hexapoda</taxon>
        <taxon>Insecta</taxon>
        <taxon>Pterygota</taxon>
        <taxon>Neoptera</taxon>
        <taxon>Endopterygota</taxon>
        <taxon>Coleoptera</taxon>
        <taxon>Polyphaga</taxon>
        <taxon>Cucujiformia</taxon>
        <taxon>Chrysomeloidea</taxon>
        <taxon>Chrysomelidae</taxon>
        <taxon>Galerucinae</taxon>
        <taxon>Alticini</taxon>
        <taxon>Psylliodes</taxon>
    </lineage>
</organism>
<protein>
    <recommendedName>
        <fullName evidence="11">RIMS-binding protein 2</fullName>
    </recommendedName>
</protein>
<feature type="domain" description="SH3" evidence="7">
    <location>
        <begin position="1062"/>
        <end position="1130"/>
    </location>
</feature>
<feature type="domain" description="Fibronectin type-III" evidence="8">
    <location>
        <begin position="711"/>
        <end position="807"/>
    </location>
</feature>
<evidence type="ECO:0000256" key="4">
    <source>
        <dbReference type="PROSITE-ProRule" id="PRU00192"/>
    </source>
</evidence>
<dbReference type="CDD" id="cd12012">
    <property type="entry name" value="SH3_RIM-BP_2"/>
    <property type="match status" value="1"/>
</dbReference>
<feature type="domain" description="Fibronectin type-III" evidence="8">
    <location>
        <begin position="517"/>
        <end position="611"/>
    </location>
</feature>
<dbReference type="GO" id="GO:0007274">
    <property type="term" value="P:neuromuscular synaptic transmission"/>
    <property type="evidence" value="ECO:0007669"/>
    <property type="project" value="TreeGrafter"/>
</dbReference>
<keyword evidence="10" id="KW-1185">Reference proteome</keyword>
<evidence type="ECO:0000256" key="3">
    <source>
        <dbReference type="ARBA" id="ARBA00022737"/>
    </source>
</evidence>
<evidence type="ECO:0000313" key="9">
    <source>
        <dbReference type="EMBL" id="CAH1111791.1"/>
    </source>
</evidence>
<dbReference type="Pfam" id="PF14604">
    <property type="entry name" value="SH3_9"/>
    <property type="match status" value="1"/>
</dbReference>
<dbReference type="InterPro" id="IPR057884">
    <property type="entry name" value="FN3_RIM-BP1/2/3"/>
</dbReference>
<feature type="domain" description="SH3" evidence="7">
    <location>
        <begin position="400"/>
        <end position="464"/>
    </location>
</feature>
<dbReference type="InterPro" id="IPR003961">
    <property type="entry name" value="FN3_dom"/>
</dbReference>
<dbReference type="Pfam" id="PF00041">
    <property type="entry name" value="fn3"/>
    <property type="match status" value="1"/>
</dbReference>
<feature type="region of interest" description="Disordered" evidence="6">
    <location>
        <begin position="784"/>
        <end position="820"/>
    </location>
</feature>
<dbReference type="PANTHER" id="PTHR14234">
    <property type="entry name" value="RIM BINDING PROTEIN-RELATED"/>
    <property type="match status" value="1"/>
</dbReference>
<dbReference type="Proteomes" id="UP001153636">
    <property type="component" value="Chromosome 6"/>
</dbReference>
<dbReference type="SMART" id="SM00060">
    <property type="entry name" value="FN3"/>
    <property type="match status" value="3"/>
</dbReference>